<evidence type="ECO:0000313" key="1">
    <source>
        <dbReference type="EMBL" id="JAH80348.1"/>
    </source>
</evidence>
<dbReference type="EMBL" id="GBXM01028229">
    <property type="protein sequence ID" value="JAH80348.1"/>
    <property type="molecule type" value="Transcribed_RNA"/>
</dbReference>
<proteinExistence type="predicted"/>
<protein>
    <submittedName>
        <fullName evidence="1">Uncharacterized protein</fullName>
    </submittedName>
</protein>
<dbReference type="AlphaFoldDB" id="A0A0E9VSU1"/>
<accession>A0A0E9VSU1</accession>
<name>A0A0E9VSU1_ANGAN</name>
<sequence>MRRFSLCLEERDWVPGVACIENLHNASKQQ</sequence>
<reference evidence="1" key="1">
    <citation type="submission" date="2014-11" db="EMBL/GenBank/DDBJ databases">
        <authorList>
            <person name="Amaro Gonzalez C."/>
        </authorList>
    </citation>
    <scope>NUCLEOTIDE SEQUENCE</scope>
</reference>
<reference evidence="1" key="2">
    <citation type="journal article" date="2015" name="Fish Shellfish Immunol.">
        <title>Early steps in the European eel (Anguilla anguilla)-Vibrio vulnificus interaction in the gills: Role of the RtxA13 toxin.</title>
        <authorList>
            <person name="Callol A."/>
            <person name="Pajuelo D."/>
            <person name="Ebbesson L."/>
            <person name="Teles M."/>
            <person name="MacKenzie S."/>
            <person name="Amaro C."/>
        </authorList>
    </citation>
    <scope>NUCLEOTIDE SEQUENCE</scope>
</reference>
<organism evidence="1">
    <name type="scientific">Anguilla anguilla</name>
    <name type="common">European freshwater eel</name>
    <name type="synonym">Muraena anguilla</name>
    <dbReference type="NCBI Taxonomy" id="7936"/>
    <lineage>
        <taxon>Eukaryota</taxon>
        <taxon>Metazoa</taxon>
        <taxon>Chordata</taxon>
        <taxon>Craniata</taxon>
        <taxon>Vertebrata</taxon>
        <taxon>Euteleostomi</taxon>
        <taxon>Actinopterygii</taxon>
        <taxon>Neopterygii</taxon>
        <taxon>Teleostei</taxon>
        <taxon>Anguilliformes</taxon>
        <taxon>Anguillidae</taxon>
        <taxon>Anguilla</taxon>
    </lineage>
</organism>